<organism evidence="1 2">
    <name type="scientific">Melastoma candidum</name>
    <dbReference type="NCBI Taxonomy" id="119954"/>
    <lineage>
        <taxon>Eukaryota</taxon>
        <taxon>Viridiplantae</taxon>
        <taxon>Streptophyta</taxon>
        <taxon>Embryophyta</taxon>
        <taxon>Tracheophyta</taxon>
        <taxon>Spermatophyta</taxon>
        <taxon>Magnoliopsida</taxon>
        <taxon>eudicotyledons</taxon>
        <taxon>Gunneridae</taxon>
        <taxon>Pentapetalae</taxon>
        <taxon>rosids</taxon>
        <taxon>malvids</taxon>
        <taxon>Myrtales</taxon>
        <taxon>Melastomataceae</taxon>
        <taxon>Melastomatoideae</taxon>
        <taxon>Melastomateae</taxon>
        <taxon>Melastoma</taxon>
    </lineage>
</organism>
<keyword evidence="2" id="KW-1185">Reference proteome</keyword>
<sequence>MGQRRHFYMQLQMKVRLDDMLLRIAYSLAFIKSYFQDSSFSLMQRCVPSGSSVLLLAVGLSCFCISLLVIYRPSFGGFLGEGNFILWNSSCEMVQAQKIVVKAIDRILMNLCHYLVESLEWNNSDATLLRTRHLP</sequence>
<proteinExistence type="predicted"/>
<name>A0ACB9NWW4_9MYRT</name>
<accession>A0ACB9NWW4</accession>
<reference evidence="2" key="1">
    <citation type="journal article" date="2023" name="Front. Plant Sci.">
        <title>Chromosomal-level genome assembly of Melastoma candidum provides insights into trichome evolution.</title>
        <authorList>
            <person name="Zhong Y."/>
            <person name="Wu W."/>
            <person name="Sun C."/>
            <person name="Zou P."/>
            <person name="Liu Y."/>
            <person name="Dai S."/>
            <person name="Zhou R."/>
        </authorList>
    </citation>
    <scope>NUCLEOTIDE SEQUENCE [LARGE SCALE GENOMIC DNA]</scope>
</reference>
<evidence type="ECO:0000313" key="2">
    <source>
        <dbReference type="Proteomes" id="UP001057402"/>
    </source>
</evidence>
<dbReference type="Proteomes" id="UP001057402">
    <property type="component" value="Chromosome 7"/>
</dbReference>
<dbReference type="EMBL" id="CM042886">
    <property type="protein sequence ID" value="KAI4340822.1"/>
    <property type="molecule type" value="Genomic_DNA"/>
</dbReference>
<comment type="caution">
    <text evidence="1">The sequence shown here is derived from an EMBL/GenBank/DDBJ whole genome shotgun (WGS) entry which is preliminary data.</text>
</comment>
<evidence type="ECO:0000313" key="1">
    <source>
        <dbReference type="EMBL" id="KAI4340822.1"/>
    </source>
</evidence>
<gene>
    <name evidence="1" type="ORF">MLD38_025623</name>
</gene>
<protein>
    <submittedName>
        <fullName evidence="1">Uncharacterized protein</fullName>
    </submittedName>
</protein>